<dbReference type="Gene3D" id="1.10.3430.10">
    <property type="entry name" value="Ammonium transporter AmtB like domains"/>
    <property type="match status" value="1"/>
</dbReference>
<name>A0ABN4DAW8_STRIN</name>
<feature type="transmembrane region" description="Helical" evidence="9">
    <location>
        <begin position="316"/>
        <end position="334"/>
    </location>
</feature>
<dbReference type="InterPro" id="IPR001905">
    <property type="entry name" value="Ammonium_transpt"/>
</dbReference>
<keyword evidence="7" id="KW-0924">Ammonia transport</keyword>
<dbReference type="PANTHER" id="PTHR43029:SF10">
    <property type="entry name" value="AMMONIUM TRANSPORTER MEP2"/>
    <property type="match status" value="1"/>
</dbReference>
<organism evidence="11 12">
    <name type="scientific">Streptococcus iniae</name>
    <name type="common">Streptococcus shiloi</name>
    <dbReference type="NCBI Taxonomy" id="1346"/>
    <lineage>
        <taxon>Bacteria</taxon>
        <taxon>Bacillati</taxon>
        <taxon>Bacillota</taxon>
        <taxon>Bacilli</taxon>
        <taxon>Lactobacillales</taxon>
        <taxon>Streptococcaceae</taxon>
        <taxon>Streptococcus</taxon>
    </lineage>
</organism>
<evidence type="ECO:0000256" key="2">
    <source>
        <dbReference type="ARBA" id="ARBA00005887"/>
    </source>
</evidence>
<accession>A0ABN4DAW8</accession>
<feature type="transmembrane region" description="Helical" evidence="9">
    <location>
        <begin position="203"/>
        <end position="223"/>
    </location>
</feature>
<comment type="subcellular location">
    <subcellularLocation>
        <location evidence="1">Membrane</location>
        <topology evidence="1">Multi-pass membrane protein</topology>
    </subcellularLocation>
</comment>
<sequence length="344" mass="37685">MFLLLCILVMWLMIFGVAKSYFATLNTRLASRIIFQFVLVVLVSSFFWLFLAYGVTFKGSLLTPLFAEKLPLDVVLDMLFQLCFCLYAVVMLIGSVIDRFPLRSLLLTVVFWIFLVYCPLAFLIWTPQGALAQLGVRDFSGGMVVHLSAGVSSFILAQQLGKTSFDHSENEQTDWQFLGMVLITLGWFGFNAGPALTLNQVAGLALINTLIAIIAGGLSWTLASYLMTKDLSSSALLNGIVVGLVTSTAGVGYVKPIQMLLICFVGSYLTYLSSVYINHLKAIDDVVDSFAMNGIGGFFGSIGVIACYPKDILPQLLAIFVTLLLSVVMTYLIIRIGTYKSVKS</sequence>
<feature type="transmembrane region" description="Helical" evidence="9">
    <location>
        <begin position="259"/>
        <end position="278"/>
    </location>
</feature>
<dbReference type="SUPFAM" id="SSF111352">
    <property type="entry name" value="Ammonium transporter"/>
    <property type="match status" value="1"/>
</dbReference>
<evidence type="ECO:0000256" key="7">
    <source>
        <dbReference type="ARBA" id="ARBA00023177"/>
    </source>
</evidence>
<feature type="transmembrane region" description="Helical" evidence="9">
    <location>
        <begin position="109"/>
        <end position="127"/>
    </location>
</feature>
<feature type="transmembrane region" description="Helical" evidence="9">
    <location>
        <begin position="177"/>
        <end position="196"/>
    </location>
</feature>
<reference evidence="11 12" key="1">
    <citation type="journal article" date="2014" name="Genome Announc.">
        <title>Complete Genome Sequence of a Virulent Strain, Streptococcus iniae ISET0901, Isolated from Diseased Tilapia.</title>
        <authorList>
            <person name="Pridgeon J.W."/>
            <person name="Zhang D."/>
            <person name="Zhang L."/>
        </authorList>
    </citation>
    <scope>NUCLEOTIDE SEQUENCE [LARGE SCALE GENOMIC DNA]</scope>
    <source>
        <strain evidence="11 12">ISET0901</strain>
    </source>
</reference>
<dbReference type="PANTHER" id="PTHR43029">
    <property type="entry name" value="AMMONIUM TRANSPORTER MEP2"/>
    <property type="match status" value="1"/>
</dbReference>
<keyword evidence="12" id="KW-1185">Reference proteome</keyword>
<evidence type="ECO:0000256" key="9">
    <source>
        <dbReference type="SAM" id="Phobius"/>
    </source>
</evidence>
<feature type="transmembrane region" description="Helical" evidence="9">
    <location>
        <begin position="74"/>
        <end position="97"/>
    </location>
</feature>
<dbReference type="EMBL" id="CP007586">
    <property type="protein sequence ID" value="AHY16065.1"/>
    <property type="molecule type" value="Genomic_DNA"/>
</dbReference>
<feature type="transmembrane region" description="Helical" evidence="9">
    <location>
        <begin position="139"/>
        <end position="157"/>
    </location>
</feature>
<dbReference type="InterPro" id="IPR029020">
    <property type="entry name" value="Ammonium/urea_transptr"/>
</dbReference>
<dbReference type="Proteomes" id="UP000025245">
    <property type="component" value="Chromosome"/>
</dbReference>
<dbReference type="GeneID" id="35764762"/>
<feature type="transmembrane region" description="Helical" evidence="9">
    <location>
        <begin position="290"/>
        <end position="309"/>
    </location>
</feature>
<gene>
    <name evidence="11" type="ORF">DQ08_06285</name>
</gene>
<evidence type="ECO:0000259" key="10">
    <source>
        <dbReference type="Pfam" id="PF00909"/>
    </source>
</evidence>
<evidence type="ECO:0000256" key="1">
    <source>
        <dbReference type="ARBA" id="ARBA00004141"/>
    </source>
</evidence>
<keyword evidence="4 9" id="KW-0812">Transmembrane</keyword>
<keyword evidence="5 9" id="KW-1133">Transmembrane helix</keyword>
<keyword evidence="3" id="KW-0813">Transport</keyword>
<evidence type="ECO:0000256" key="5">
    <source>
        <dbReference type="ARBA" id="ARBA00022989"/>
    </source>
</evidence>
<dbReference type="Pfam" id="PF00909">
    <property type="entry name" value="Ammonium_transp"/>
    <property type="match status" value="1"/>
</dbReference>
<dbReference type="InterPro" id="IPR024041">
    <property type="entry name" value="NH4_transpt_AmtB-like_dom"/>
</dbReference>
<evidence type="ECO:0000256" key="8">
    <source>
        <dbReference type="ARBA" id="ARBA00050025"/>
    </source>
</evidence>
<proteinExistence type="inferred from homology"/>
<protein>
    <recommendedName>
        <fullName evidence="8">Ammonium transporter</fullName>
    </recommendedName>
</protein>
<feature type="transmembrane region" description="Helical" evidence="9">
    <location>
        <begin position="235"/>
        <end position="254"/>
    </location>
</feature>
<feature type="domain" description="Ammonium transporter AmtB-like" evidence="10">
    <location>
        <begin position="2"/>
        <end position="330"/>
    </location>
</feature>
<evidence type="ECO:0000256" key="4">
    <source>
        <dbReference type="ARBA" id="ARBA00022692"/>
    </source>
</evidence>
<evidence type="ECO:0000256" key="3">
    <source>
        <dbReference type="ARBA" id="ARBA00022448"/>
    </source>
</evidence>
<dbReference type="RefSeq" id="WP_016356067.1">
    <property type="nucleotide sequence ID" value="NZ_CP010783.1"/>
</dbReference>
<keyword evidence="6 9" id="KW-0472">Membrane</keyword>
<feature type="transmembrane region" description="Helical" evidence="9">
    <location>
        <begin position="34"/>
        <end position="53"/>
    </location>
</feature>
<evidence type="ECO:0000256" key="6">
    <source>
        <dbReference type="ARBA" id="ARBA00023136"/>
    </source>
</evidence>
<evidence type="ECO:0000313" key="11">
    <source>
        <dbReference type="EMBL" id="AHY16065.1"/>
    </source>
</evidence>
<comment type="similarity">
    <text evidence="2">Belongs to the ammonia transporter channel (TC 1.A.11.2) family.</text>
</comment>
<evidence type="ECO:0000313" key="12">
    <source>
        <dbReference type="Proteomes" id="UP000025245"/>
    </source>
</evidence>